<dbReference type="GO" id="GO:0047527">
    <property type="term" value="F:2,3-dihydroxybenzoate-serine ligase activity"/>
    <property type="evidence" value="ECO:0007669"/>
    <property type="project" value="TreeGrafter"/>
</dbReference>
<dbReference type="InterPro" id="IPR023213">
    <property type="entry name" value="CAT-like_dom_sf"/>
</dbReference>
<dbReference type="CDD" id="cd19531">
    <property type="entry name" value="LCL_NRPS-like"/>
    <property type="match status" value="1"/>
</dbReference>
<dbReference type="GO" id="GO:0005829">
    <property type="term" value="C:cytosol"/>
    <property type="evidence" value="ECO:0007669"/>
    <property type="project" value="TreeGrafter"/>
</dbReference>
<reference evidence="2" key="1">
    <citation type="submission" date="2019-11" db="EMBL/GenBank/DDBJ databases">
        <title>Genomic insights into an expanded diversity of filamentous marine cyanobacteria reveals the extraordinary biosynthetic potential of Moorea and Okeania.</title>
        <authorList>
            <person name="Ferreira Leao T."/>
            <person name="Wang M."/>
            <person name="Moss N."/>
            <person name="Da Silva R."/>
            <person name="Sanders J."/>
            <person name="Nurk S."/>
            <person name="Gurevich A."/>
            <person name="Humphrey G."/>
            <person name="Reher R."/>
            <person name="Zhu Q."/>
            <person name="Belda-Ferre P."/>
            <person name="Glukhov E."/>
            <person name="Rex R."/>
            <person name="Dorrestein P.C."/>
            <person name="Knight R."/>
            <person name="Pevzner P."/>
            <person name="Gerwick W.H."/>
            <person name="Gerwick L."/>
        </authorList>
    </citation>
    <scope>NUCLEOTIDE SEQUENCE</scope>
    <source>
        <strain evidence="2">SIO1C4</strain>
    </source>
</reference>
<gene>
    <name evidence="2" type="ORF">F6J89_32570</name>
</gene>
<dbReference type="Gene3D" id="3.30.559.30">
    <property type="entry name" value="Nonribosomal peptide synthetase, condensation domain"/>
    <property type="match status" value="1"/>
</dbReference>
<dbReference type="AlphaFoldDB" id="A0A6B3NKA3"/>
<sequence length="456" mass="53067">MTTSYPLSYGQQALWLLYQLDPKSVAYNIFITAKINSPLNTSIFTRVWEKIVEHHPILRTTYTVQDSKPVQQINKKLKFTVQVIDASSWSEAYLTEKIYSETERPFILEKDSVLRVYLLTCSEKEHILLLTMHHIAGDMWSFDLLLSEFQALYTAEIEPATQEQVKNIEDSFTQNKSYLDFVRWQSDMLSDARGEKSWQYWKKQLAGELPILNFLTDKPRPPLQTFQGESYFLKLDAQLIPKLNNLAQSFGKSLYQILLTAFYIQLYRYTNQEEILMGSPMRGRRVGDLKKIIGYFVNLVPLRITVDATATFTEFLTQVSKIVKEAQKHQNYPFSLLAEQLQPQRDPSRPPLSQVSFVWQQHQWCQSTENSLHTPAKVLQMEPYLLGHQRGADWDLGLMVMEAQGVLKLCWQYNTDLFEAATIERMAGHFVTLLENIVADPQQQIWQLPLFTEIEQ</sequence>
<feature type="domain" description="Condensation" evidence="1">
    <location>
        <begin position="3"/>
        <end position="455"/>
    </location>
</feature>
<dbReference type="InterPro" id="IPR001242">
    <property type="entry name" value="Condensation_dom"/>
</dbReference>
<feature type="non-terminal residue" evidence="2">
    <location>
        <position position="456"/>
    </location>
</feature>
<evidence type="ECO:0000313" key="2">
    <source>
        <dbReference type="EMBL" id="NER32210.1"/>
    </source>
</evidence>
<dbReference type="Pfam" id="PF00668">
    <property type="entry name" value="Condensation"/>
    <property type="match status" value="1"/>
</dbReference>
<comment type="caution">
    <text evidence="2">The sequence shown here is derived from an EMBL/GenBank/DDBJ whole genome shotgun (WGS) entry which is preliminary data.</text>
</comment>
<dbReference type="GO" id="GO:0008610">
    <property type="term" value="P:lipid biosynthetic process"/>
    <property type="evidence" value="ECO:0007669"/>
    <property type="project" value="UniProtKB-ARBA"/>
</dbReference>
<name>A0A6B3NKA3_9CYAN</name>
<organism evidence="2">
    <name type="scientific">Symploca sp. SIO1C4</name>
    <dbReference type="NCBI Taxonomy" id="2607765"/>
    <lineage>
        <taxon>Bacteria</taxon>
        <taxon>Bacillati</taxon>
        <taxon>Cyanobacteriota</taxon>
        <taxon>Cyanophyceae</taxon>
        <taxon>Coleofasciculales</taxon>
        <taxon>Coleofasciculaceae</taxon>
        <taxon>Symploca</taxon>
    </lineage>
</organism>
<proteinExistence type="predicted"/>
<dbReference type="EMBL" id="JAAHFQ010001116">
    <property type="protein sequence ID" value="NER32210.1"/>
    <property type="molecule type" value="Genomic_DNA"/>
</dbReference>
<dbReference type="GO" id="GO:0043041">
    <property type="term" value="P:amino acid activation for nonribosomal peptide biosynthetic process"/>
    <property type="evidence" value="ECO:0007669"/>
    <property type="project" value="TreeGrafter"/>
</dbReference>
<protein>
    <submittedName>
        <fullName evidence="2">Non-ribosomal peptide synthetase</fullName>
    </submittedName>
</protein>
<dbReference type="PANTHER" id="PTHR45527">
    <property type="entry name" value="NONRIBOSOMAL PEPTIDE SYNTHETASE"/>
    <property type="match status" value="1"/>
</dbReference>
<accession>A0A6B3NKA3</accession>
<dbReference type="GO" id="GO:0009366">
    <property type="term" value="C:enterobactin synthetase complex"/>
    <property type="evidence" value="ECO:0007669"/>
    <property type="project" value="TreeGrafter"/>
</dbReference>
<dbReference type="PANTHER" id="PTHR45527:SF1">
    <property type="entry name" value="FATTY ACID SYNTHASE"/>
    <property type="match status" value="1"/>
</dbReference>
<dbReference type="Gene3D" id="3.30.559.10">
    <property type="entry name" value="Chloramphenicol acetyltransferase-like domain"/>
    <property type="match status" value="1"/>
</dbReference>
<dbReference type="GO" id="GO:0031177">
    <property type="term" value="F:phosphopantetheine binding"/>
    <property type="evidence" value="ECO:0007669"/>
    <property type="project" value="TreeGrafter"/>
</dbReference>
<dbReference type="GO" id="GO:0009239">
    <property type="term" value="P:enterobactin biosynthetic process"/>
    <property type="evidence" value="ECO:0007669"/>
    <property type="project" value="TreeGrafter"/>
</dbReference>
<dbReference type="SUPFAM" id="SSF52777">
    <property type="entry name" value="CoA-dependent acyltransferases"/>
    <property type="match status" value="2"/>
</dbReference>
<evidence type="ECO:0000259" key="1">
    <source>
        <dbReference type="Pfam" id="PF00668"/>
    </source>
</evidence>